<gene>
    <name evidence="11" type="ORF">BPAG_LOCUS2281</name>
</gene>
<dbReference type="GO" id="GO:0051301">
    <property type="term" value="P:cell division"/>
    <property type="evidence" value="ECO:0007669"/>
    <property type="project" value="UniProtKB-KW"/>
</dbReference>
<evidence type="ECO:0000313" key="12">
    <source>
        <dbReference type="Proteomes" id="UP000278627"/>
    </source>
</evidence>
<evidence type="ECO:0000256" key="3">
    <source>
        <dbReference type="ARBA" id="ARBA00022618"/>
    </source>
</evidence>
<organism evidence="13">
    <name type="scientific">Brugia pahangi</name>
    <name type="common">Filarial nematode worm</name>
    <dbReference type="NCBI Taxonomy" id="6280"/>
    <lineage>
        <taxon>Eukaryota</taxon>
        <taxon>Metazoa</taxon>
        <taxon>Ecdysozoa</taxon>
        <taxon>Nematoda</taxon>
        <taxon>Chromadorea</taxon>
        <taxon>Rhabditida</taxon>
        <taxon>Spirurina</taxon>
        <taxon>Spiruromorpha</taxon>
        <taxon>Filarioidea</taxon>
        <taxon>Onchocercidae</taxon>
        <taxon>Brugia</taxon>
    </lineage>
</organism>
<dbReference type="PANTHER" id="PTHR10828:SF76">
    <property type="entry name" value="M-PHASE INDUCER PHOSPHATASE"/>
    <property type="match status" value="1"/>
</dbReference>
<evidence type="ECO:0000256" key="1">
    <source>
        <dbReference type="ARBA" id="ARBA00011065"/>
    </source>
</evidence>
<keyword evidence="5" id="KW-0378">Hydrolase</keyword>
<dbReference type="AlphaFoldDB" id="A0A0N4T289"/>
<dbReference type="InterPro" id="IPR001763">
    <property type="entry name" value="Rhodanese-like_dom"/>
</dbReference>
<proteinExistence type="inferred from homology"/>
<feature type="domain" description="Rhodanese" evidence="10">
    <location>
        <begin position="421"/>
        <end position="526"/>
    </location>
</feature>
<dbReference type="GO" id="GO:0005737">
    <property type="term" value="C:cytoplasm"/>
    <property type="evidence" value="ECO:0007669"/>
    <property type="project" value="TreeGrafter"/>
</dbReference>
<dbReference type="EMBL" id="UZAD01000301">
    <property type="protein sequence ID" value="VDN83467.1"/>
    <property type="molecule type" value="Genomic_DNA"/>
</dbReference>
<dbReference type="PRINTS" id="PR00716">
    <property type="entry name" value="MPIPHPHTASE"/>
</dbReference>
<dbReference type="STRING" id="6280.A0A0N4T289"/>
<sequence>MNSNINLPCSNDNQNISENDGNQNFATVSQILTKTSVSAELNTSYNVMEKESLAEKFEFGSTDYSSNQTSEIFDRHIVRSSLLDLTNVSTPVVRSHPAAFHFLPLDHSSMENTSKYSKYSQIISPLNLSSELFIFCINILNIPTPDRSSFSQITTGTPNKRCSSVSNESSSLGNHSMTRQLQCQRTQQRPAFKRLVRFKNVRGASSRSSSDKLSNLFPTAITRHSETVSECSAIEKCRGDDEDDLENLENEFSFRAHLQGTSSNSLISPSLPSTSTPNKLESRYKKRRIPDETGSTDSAKRVKDGESAEESDNGRTDENFEEGMEIDMAEPSPASQDSAIEDENNLDDEGNISFPSAMFNRSHSSSFMETGDNKEPEPPSHLDVKYELDIIRNPDISSSAFACISAETLADLLRSMTKEQFAERFILIDCRYPFEFMGGHIRGAYNLFDPADVEAVFYPNNIRVRAQLMSKKPIFYCEFSQKRGPSIAYELRALDRKFNFERYPAVDYPEMYLLEYGYRNFYLSFSNEPDLIEPNGYVAMNDEAHIEELKNYKYHRIRTVASVYHTLARDRYNRQRMELNTSAMEVDVNMKTPTRMHPKHLFMSSPESPSQFPSTPKSRPIRDRKGDAPRRSTCRRLFSDDDFKGNDPGPGPSKDIIF</sequence>
<reference evidence="11 12" key="2">
    <citation type="submission" date="2018-11" db="EMBL/GenBank/DDBJ databases">
        <authorList>
            <consortium name="Pathogen Informatics"/>
        </authorList>
    </citation>
    <scope>NUCLEOTIDE SEQUENCE [LARGE SCALE GENOMIC DNA]</scope>
</reference>
<dbReference type="InterPro" id="IPR036873">
    <property type="entry name" value="Rhodanese-like_dom_sf"/>
</dbReference>
<keyword evidence="7" id="KW-0131">Cell cycle</keyword>
<evidence type="ECO:0000313" key="11">
    <source>
        <dbReference type="EMBL" id="VDN83467.1"/>
    </source>
</evidence>
<dbReference type="SUPFAM" id="SSF52821">
    <property type="entry name" value="Rhodanese/Cell cycle control phosphatase"/>
    <property type="match status" value="1"/>
</dbReference>
<dbReference type="FunFam" id="3.40.250.10:FF:000021">
    <property type="entry name" value="M-phase inducer phosphatase cdc-25.2"/>
    <property type="match status" value="1"/>
</dbReference>
<feature type="compositionally biased region" description="Basic and acidic residues" evidence="9">
    <location>
        <begin position="298"/>
        <end position="318"/>
    </location>
</feature>
<dbReference type="Proteomes" id="UP000278627">
    <property type="component" value="Unassembled WGS sequence"/>
</dbReference>
<dbReference type="Pfam" id="PF00581">
    <property type="entry name" value="Rhodanese"/>
    <property type="match status" value="1"/>
</dbReference>
<keyword evidence="4" id="KW-0498">Mitosis</keyword>
<reference evidence="13" key="1">
    <citation type="submission" date="2017-02" db="UniProtKB">
        <authorList>
            <consortium name="WormBaseParasite"/>
        </authorList>
    </citation>
    <scope>IDENTIFICATION</scope>
</reference>
<dbReference type="GO" id="GO:0005634">
    <property type="term" value="C:nucleus"/>
    <property type="evidence" value="ECO:0007669"/>
    <property type="project" value="TreeGrafter"/>
</dbReference>
<feature type="region of interest" description="Disordered" evidence="9">
    <location>
        <begin position="1"/>
        <end position="21"/>
    </location>
</feature>
<dbReference type="WBParaSite" id="BPAG_0000231101-mRNA-1">
    <property type="protein sequence ID" value="BPAG_0000231101-mRNA-1"/>
    <property type="gene ID" value="BPAG_0000231101"/>
</dbReference>
<name>A0A0N4T289_BRUPA</name>
<feature type="compositionally biased region" description="Polar residues" evidence="9">
    <location>
        <begin position="605"/>
        <end position="617"/>
    </location>
</feature>
<feature type="compositionally biased region" description="Low complexity" evidence="9">
    <location>
        <begin position="262"/>
        <end position="278"/>
    </location>
</feature>
<keyword evidence="3" id="KW-0132">Cell division</keyword>
<evidence type="ECO:0000256" key="5">
    <source>
        <dbReference type="ARBA" id="ARBA00022801"/>
    </source>
</evidence>
<evidence type="ECO:0000256" key="8">
    <source>
        <dbReference type="ARBA" id="ARBA00051722"/>
    </source>
</evidence>
<dbReference type="GO" id="GO:0004725">
    <property type="term" value="F:protein tyrosine phosphatase activity"/>
    <property type="evidence" value="ECO:0007669"/>
    <property type="project" value="UniProtKB-EC"/>
</dbReference>
<feature type="compositionally biased region" description="Low complexity" evidence="9">
    <location>
        <begin position="159"/>
        <end position="175"/>
    </location>
</feature>
<dbReference type="GO" id="GO:0110032">
    <property type="term" value="P:positive regulation of G2/MI transition of meiotic cell cycle"/>
    <property type="evidence" value="ECO:0007669"/>
    <property type="project" value="TreeGrafter"/>
</dbReference>
<keyword evidence="12" id="KW-1185">Reference proteome</keyword>
<comment type="catalytic activity">
    <reaction evidence="8">
        <text>O-phospho-L-tyrosyl-[protein] + H2O = L-tyrosyl-[protein] + phosphate</text>
        <dbReference type="Rhea" id="RHEA:10684"/>
        <dbReference type="Rhea" id="RHEA-COMP:10136"/>
        <dbReference type="Rhea" id="RHEA-COMP:20101"/>
        <dbReference type="ChEBI" id="CHEBI:15377"/>
        <dbReference type="ChEBI" id="CHEBI:43474"/>
        <dbReference type="ChEBI" id="CHEBI:46858"/>
        <dbReference type="ChEBI" id="CHEBI:61978"/>
        <dbReference type="EC" id="3.1.3.48"/>
    </reaction>
</comment>
<protein>
    <recommendedName>
        <fullName evidence="2">protein-tyrosine-phosphatase</fullName>
        <ecNumber evidence="2">3.1.3.48</ecNumber>
    </recommendedName>
</protein>
<evidence type="ECO:0000259" key="10">
    <source>
        <dbReference type="PROSITE" id="PS50206"/>
    </source>
</evidence>
<evidence type="ECO:0000256" key="9">
    <source>
        <dbReference type="SAM" id="MobiDB-lite"/>
    </source>
</evidence>
<comment type="similarity">
    <text evidence="1">Belongs to the MPI phosphatase family.</text>
</comment>
<evidence type="ECO:0000256" key="2">
    <source>
        <dbReference type="ARBA" id="ARBA00013064"/>
    </source>
</evidence>
<accession>A0A0N4T289</accession>
<feature type="region of interest" description="Disordered" evidence="9">
    <location>
        <begin position="151"/>
        <end position="175"/>
    </location>
</feature>
<dbReference type="GO" id="GO:0000086">
    <property type="term" value="P:G2/M transition of mitotic cell cycle"/>
    <property type="evidence" value="ECO:0007669"/>
    <property type="project" value="TreeGrafter"/>
</dbReference>
<evidence type="ECO:0000313" key="13">
    <source>
        <dbReference type="WBParaSite" id="BPAG_0000231101-mRNA-1"/>
    </source>
</evidence>
<evidence type="ECO:0000256" key="7">
    <source>
        <dbReference type="ARBA" id="ARBA00023306"/>
    </source>
</evidence>
<dbReference type="InterPro" id="IPR000751">
    <property type="entry name" value="MPI_Phosphatase"/>
</dbReference>
<evidence type="ECO:0000256" key="6">
    <source>
        <dbReference type="ARBA" id="ARBA00022912"/>
    </source>
</evidence>
<feature type="compositionally biased region" description="Acidic residues" evidence="9">
    <location>
        <begin position="339"/>
        <end position="350"/>
    </location>
</feature>
<dbReference type="EC" id="3.1.3.48" evidence="2"/>
<feature type="region of interest" description="Disordered" evidence="9">
    <location>
        <begin position="596"/>
        <end position="658"/>
    </location>
</feature>
<dbReference type="GO" id="GO:0010971">
    <property type="term" value="P:positive regulation of G2/M transition of mitotic cell cycle"/>
    <property type="evidence" value="ECO:0007669"/>
    <property type="project" value="TreeGrafter"/>
</dbReference>
<feature type="region of interest" description="Disordered" evidence="9">
    <location>
        <begin position="262"/>
        <end position="355"/>
    </location>
</feature>
<keyword evidence="6" id="KW-0904">Protein phosphatase</keyword>
<dbReference type="Gene3D" id="3.40.250.10">
    <property type="entry name" value="Rhodanese-like domain"/>
    <property type="match status" value="1"/>
</dbReference>
<dbReference type="PANTHER" id="PTHR10828">
    <property type="entry name" value="M-PHASE INDUCER PHOSPHATASE DUAL SPECIFICITY PHOSPHATASE CDC25"/>
    <property type="match status" value="1"/>
</dbReference>
<dbReference type="SMART" id="SM00450">
    <property type="entry name" value="RHOD"/>
    <property type="match status" value="1"/>
</dbReference>
<dbReference type="PROSITE" id="PS50206">
    <property type="entry name" value="RHODANESE_3"/>
    <property type="match status" value="1"/>
</dbReference>
<feature type="compositionally biased region" description="Acidic residues" evidence="9">
    <location>
        <begin position="319"/>
        <end position="328"/>
    </location>
</feature>
<evidence type="ECO:0000256" key="4">
    <source>
        <dbReference type="ARBA" id="ARBA00022776"/>
    </source>
</evidence>
<feature type="compositionally biased region" description="Basic and acidic residues" evidence="9">
    <location>
        <begin position="620"/>
        <end position="630"/>
    </location>
</feature>